<dbReference type="Proteomes" id="UP001144978">
    <property type="component" value="Unassembled WGS sequence"/>
</dbReference>
<dbReference type="EMBL" id="JANSHE010005987">
    <property type="protein sequence ID" value="KAJ2968558.1"/>
    <property type="molecule type" value="Genomic_DNA"/>
</dbReference>
<proteinExistence type="predicted"/>
<organism evidence="1 2">
    <name type="scientific">Trametes sanguinea</name>
    <dbReference type="NCBI Taxonomy" id="158606"/>
    <lineage>
        <taxon>Eukaryota</taxon>
        <taxon>Fungi</taxon>
        <taxon>Dikarya</taxon>
        <taxon>Basidiomycota</taxon>
        <taxon>Agaricomycotina</taxon>
        <taxon>Agaricomycetes</taxon>
        <taxon>Polyporales</taxon>
        <taxon>Polyporaceae</taxon>
        <taxon>Trametes</taxon>
    </lineage>
</organism>
<protein>
    <submittedName>
        <fullName evidence="1">Uncharacterized protein</fullName>
    </submittedName>
</protein>
<sequence length="271" mass="30507">MVVLDAREDWRFAKNPLVIGPPHIRFYAGCPLRTHDGYNIGTLAILDDAPRREFSPRQRHTLKEFAQVAMRELELWKDKIQLRIRDRIQSSMEQFTRECLEVDKQADEEKPETRLVGSTSMEQIYVRAARLVKRTLDVEDAIIMDVSHVDVLETVGAESSTSLTLHHADPSLRVDEPQLAVGRVPEADRVLRAPSGGEGSMRGVVPPGLAAVPAREDTLEGHELSYLRAIGVIILSAVLKRRMILADKAKSLFISKCVFHTSHVLRLVAHR</sequence>
<evidence type="ECO:0000313" key="1">
    <source>
        <dbReference type="EMBL" id="KAJ2968558.1"/>
    </source>
</evidence>
<name>A0ACC1MPU0_9APHY</name>
<comment type="caution">
    <text evidence="1">The sequence shown here is derived from an EMBL/GenBank/DDBJ whole genome shotgun (WGS) entry which is preliminary data.</text>
</comment>
<accession>A0ACC1MPU0</accession>
<reference evidence="1" key="1">
    <citation type="submission" date="2022-08" db="EMBL/GenBank/DDBJ databases">
        <title>Genome Sequence of Pycnoporus sanguineus.</title>
        <authorList>
            <person name="Buettner E."/>
        </authorList>
    </citation>
    <scope>NUCLEOTIDE SEQUENCE</scope>
    <source>
        <strain evidence="1">CG-C14</strain>
    </source>
</reference>
<keyword evidence="2" id="KW-1185">Reference proteome</keyword>
<gene>
    <name evidence="1" type="ORF">NUW54_g13181</name>
</gene>
<evidence type="ECO:0000313" key="2">
    <source>
        <dbReference type="Proteomes" id="UP001144978"/>
    </source>
</evidence>